<gene>
    <name evidence="6" type="ORF">EV662_10848</name>
</gene>
<dbReference type="AlphaFoldDB" id="A0A4R2PXX7"/>
<keyword evidence="7" id="KW-1185">Reference proteome</keyword>
<name>A0A4R2PXX7_9RHOB</name>
<evidence type="ECO:0000256" key="3">
    <source>
        <dbReference type="ARBA" id="ARBA00022989"/>
    </source>
</evidence>
<evidence type="ECO:0000256" key="2">
    <source>
        <dbReference type="ARBA" id="ARBA00022692"/>
    </source>
</evidence>
<keyword evidence="4 5" id="KW-0472">Membrane</keyword>
<dbReference type="OrthoDB" id="9809799at2"/>
<keyword evidence="3 5" id="KW-1133">Transmembrane helix</keyword>
<comment type="caution">
    <text evidence="6">The sequence shown here is derived from an EMBL/GenBank/DDBJ whole genome shotgun (WGS) entry which is preliminary data.</text>
</comment>
<reference evidence="6 7" key="1">
    <citation type="submission" date="2019-03" db="EMBL/GenBank/DDBJ databases">
        <title>Genomic Encyclopedia of Type Strains, Phase IV (KMG-IV): sequencing the most valuable type-strain genomes for metagenomic binning, comparative biology and taxonomic classification.</title>
        <authorList>
            <person name="Goeker M."/>
        </authorList>
    </citation>
    <scope>NUCLEOTIDE SEQUENCE [LARGE SCALE GENOMIC DNA]</scope>
    <source>
        <strain evidence="6 7">DSM 18063</strain>
    </source>
</reference>
<feature type="transmembrane region" description="Helical" evidence="5">
    <location>
        <begin position="169"/>
        <end position="190"/>
    </location>
</feature>
<organism evidence="6 7">
    <name type="scientific">Rhodovulum marinum</name>
    <dbReference type="NCBI Taxonomy" id="320662"/>
    <lineage>
        <taxon>Bacteria</taxon>
        <taxon>Pseudomonadati</taxon>
        <taxon>Pseudomonadota</taxon>
        <taxon>Alphaproteobacteria</taxon>
        <taxon>Rhodobacterales</taxon>
        <taxon>Paracoccaceae</taxon>
        <taxon>Rhodovulum</taxon>
    </lineage>
</organism>
<dbReference type="RefSeq" id="WP_132463033.1">
    <property type="nucleotide sequence ID" value="NZ_SLXP01000008.1"/>
</dbReference>
<protein>
    <submittedName>
        <fullName evidence="6">ABC-type amino acid transport system permease subunit</fullName>
    </submittedName>
</protein>
<dbReference type="Proteomes" id="UP000294835">
    <property type="component" value="Unassembled WGS sequence"/>
</dbReference>
<feature type="transmembrane region" description="Helical" evidence="5">
    <location>
        <begin position="20"/>
        <end position="40"/>
    </location>
</feature>
<feature type="transmembrane region" description="Helical" evidence="5">
    <location>
        <begin position="61"/>
        <end position="79"/>
    </location>
</feature>
<dbReference type="EMBL" id="SLXP01000008">
    <property type="protein sequence ID" value="TCP40174.1"/>
    <property type="molecule type" value="Genomic_DNA"/>
</dbReference>
<feature type="transmembrane region" description="Helical" evidence="5">
    <location>
        <begin position="127"/>
        <end position="149"/>
    </location>
</feature>
<dbReference type="Gene3D" id="1.10.3720.10">
    <property type="entry name" value="MetI-like"/>
    <property type="match status" value="1"/>
</dbReference>
<feature type="transmembrane region" description="Helical" evidence="5">
    <location>
        <begin position="85"/>
        <end position="106"/>
    </location>
</feature>
<evidence type="ECO:0000256" key="5">
    <source>
        <dbReference type="SAM" id="Phobius"/>
    </source>
</evidence>
<dbReference type="GO" id="GO:0016020">
    <property type="term" value="C:membrane"/>
    <property type="evidence" value="ECO:0007669"/>
    <property type="project" value="UniProtKB-SubCell"/>
</dbReference>
<evidence type="ECO:0000256" key="1">
    <source>
        <dbReference type="ARBA" id="ARBA00004141"/>
    </source>
</evidence>
<dbReference type="InterPro" id="IPR035906">
    <property type="entry name" value="MetI-like_sf"/>
</dbReference>
<evidence type="ECO:0000313" key="7">
    <source>
        <dbReference type="Proteomes" id="UP000294835"/>
    </source>
</evidence>
<comment type="subcellular location">
    <subcellularLocation>
        <location evidence="1">Membrane</location>
        <topology evidence="1">Multi-pass membrane protein</topology>
    </subcellularLocation>
</comment>
<accession>A0A4R2PXX7</accession>
<evidence type="ECO:0000256" key="4">
    <source>
        <dbReference type="ARBA" id="ARBA00023136"/>
    </source>
</evidence>
<dbReference type="SUPFAM" id="SSF161098">
    <property type="entry name" value="MetI-like"/>
    <property type="match status" value="1"/>
</dbReference>
<sequence length="205" mass="22630">MIDVLIERTPYLAGGFVRNLLISAVSMGLGTGIGATLGWLRHHRFRATLRTEDMLTNLCRNVPSFVLLYYMAFMLPAEVEIAGRILAVPVWIKANLALTFPAIGFASDQALGYFRQRANGIAGAGETFTVAWNQYFLIIIMASATASVIGVDEIVGRANMVIARDDRPVFMLVTYLYVSLWFIGAGLLVSRGTLWAVRRRGPRLT</sequence>
<proteinExistence type="predicted"/>
<keyword evidence="2 5" id="KW-0812">Transmembrane</keyword>
<evidence type="ECO:0000313" key="6">
    <source>
        <dbReference type="EMBL" id="TCP40174.1"/>
    </source>
</evidence>